<feature type="transmembrane region" description="Helical" evidence="7">
    <location>
        <begin position="379"/>
        <end position="408"/>
    </location>
</feature>
<keyword evidence="4 7" id="KW-0812">Transmembrane</keyword>
<organism evidence="8 9">
    <name type="scientific">Roseomonas populi</name>
    <dbReference type="NCBI Taxonomy" id="3121582"/>
    <lineage>
        <taxon>Bacteria</taxon>
        <taxon>Pseudomonadati</taxon>
        <taxon>Pseudomonadota</taxon>
        <taxon>Alphaproteobacteria</taxon>
        <taxon>Acetobacterales</taxon>
        <taxon>Roseomonadaceae</taxon>
        <taxon>Roseomonas</taxon>
    </lineage>
</organism>
<dbReference type="EMBL" id="JANJOU010000002">
    <property type="protein sequence ID" value="MCR0981144.1"/>
    <property type="molecule type" value="Genomic_DNA"/>
</dbReference>
<name>A0ABT1X093_9PROT</name>
<feature type="transmembrane region" description="Helical" evidence="7">
    <location>
        <begin position="159"/>
        <end position="191"/>
    </location>
</feature>
<evidence type="ECO:0000256" key="1">
    <source>
        <dbReference type="ARBA" id="ARBA00004651"/>
    </source>
</evidence>
<feature type="transmembrane region" description="Helical" evidence="7">
    <location>
        <begin position="21"/>
        <end position="45"/>
    </location>
</feature>
<dbReference type="InterPro" id="IPR014047">
    <property type="entry name" value="Chr_Tranpt_l_chain"/>
</dbReference>
<feature type="transmembrane region" description="Helical" evidence="7">
    <location>
        <begin position="94"/>
        <end position="115"/>
    </location>
</feature>
<comment type="similarity">
    <text evidence="2">Belongs to the chromate ion transporter (CHR) (TC 2.A.51) family.</text>
</comment>
<protein>
    <submittedName>
        <fullName evidence="8">Chromate efflux transporter</fullName>
    </submittedName>
</protein>
<feature type="transmembrane region" description="Helical" evidence="7">
    <location>
        <begin position="127"/>
        <end position="147"/>
    </location>
</feature>
<dbReference type="PIRSF" id="PIRSF004810">
    <property type="entry name" value="ChrA"/>
    <property type="match status" value="1"/>
</dbReference>
<dbReference type="Pfam" id="PF02417">
    <property type="entry name" value="Chromate_transp"/>
    <property type="match status" value="2"/>
</dbReference>
<keyword evidence="6 7" id="KW-0472">Membrane</keyword>
<dbReference type="RefSeq" id="WP_257714823.1">
    <property type="nucleotide sequence ID" value="NZ_JANJOU010000002.1"/>
</dbReference>
<gene>
    <name evidence="8" type="primary">chrA</name>
    <name evidence="8" type="ORF">NRP21_03665</name>
</gene>
<evidence type="ECO:0000256" key="4">
    <source>
        <dbReference type="ARBA" id="ARBA00022692"/>
    </source>
</evidence>
<evidence type="ECO:0000256" key="7">
    <source>
        <dbReference type="SAM" id="Phobius"/>
    </source>
</evidence>
<dbReference type="PANTHER" id="PTHR33567">
    <property type="entry name" value="CHROMATE ION TRANSPORTER (EUROFUNG)"/>
    <property type="match status" value="1"/>
</dbReference>
<dbReference type="Proteomes" id="UP001524642">
    <property type="component" value="Unassembled WGS sequence"/>
</dbReference>
<evidence type="ECO:0000313" key="9">
    <source>
        <dbReference type="Proteomes" id="UP001524642"/>
    </source>
</evidence>
<feature type="transmembrane region" description="Helical" evidence="7">
    <location>
        <begin position="243"/>
        <end position="262"/>
    </location>
</feature>
<evidence type="ECO:0000256" key="6">
    <source>
        <dbReference type="ARBA" id="ARBA00023136"/>
    </source>
</evidence>
<feature type="transmembrane region" description="Helical" evidence="7">
    <location>
        <begin position="346"/>
        <end position="367"/>
    </location>
</feature>
<evidence type="ECO:0000256" key="5">
    <source>
        <dbReference type="ARBA" id="ARBA00022989"/>
    </source>
</evidence>
<reference evidence="8 9" key="1">
    <citation type="submission" date="2022-06" db="EMBL/GenBank/DDBJ databases">
        <title>Roseomonas CN29.</title>
        <authorList>
            <person name="Cheng Y."/>
            <person name="He X."/>
        </authorList>
    </citation>
    <scope>NUCLEOTIDE SEQUENCE [LARGE SCALE GENOMIC DNA]</scope>
    <source>
        <strain evidence="8 9">CN29</strain>
    </source>
</reference>
<feature type="transmembrane region" description="Helical" evidence="7">
    <location>
        <begin position="309"/>
        <end position="334"/>
    </location>
</feature>
<keyword evidence="3" id="KW-1003">Cell membrane</keyword>
<proteinExistence type="inferred from homology"/>
<comment type="subcellular location">
    <subcellularLocation>
        <location evidence="1">Cell membrane</location>
        <topology evidence="1">Multi-pass membrane protein</topology>
    </subcellularLocation>
</comment>
<evidence type="ECO:0000256" key="2">
    <source>
        <dbReference type="ARBA" id="ARBA00005262"/>
    </source>
</evidence>
<accession>A0ABT1X093</accession>
<comment type="caution">
    <text evidence="8">The sequence shown here is derived from an EMBL/GenBank/DDBJ whole genome shotgun (WGS) entry which is preliminary data.</text>
</comment>
<evidence type="ECO:0000256" key="3">
    <source>
        <dbReference type="ARBA" id="ARBA00022475"/>
    </source>
</evidence>
<keyword evidence="5 7" id="KW-1133">Transmembrane helix</keyword>
<dbReference type="PANTHER" id="PTHR33567:SF3">
    <property type="entry name" value="CHROMATE ION TRANSPORTER (EUROFUNG)"/>
    <property type="match status" value="1"/>
</dbReference>
<dbReference type="InterPro" id="IPR003370">
    <property type="entry name" value="Chromate_transpt"/>
</dbReference>
<evidence type="ECO:0000313" key="8">
    <source>
        <dbReference type="EMBL" id="MCR0981144.1"/>
    </source>
</evidence>
<sequence>MDASLHHVPSARGAGRDREAFLRILLVFLRLGLTSFGGPVAHLGYFRDEFVTRRRWLDEKGYADLLALAQFLPGPASSQVGFSLGVLRGGLPGGIAAWLGFTLPSALLMLLAAYGVEWTTGGTGAGIVHGLKLVAVAVVAQAVWGMGGSLCPDRPRQTIALLATVAVLLLPFAFTQVGVILAGAAAGLILYRGTDAGPPGRAMPFRVPRGAAIAALALFPALLAGLPLLAAAAGSHTITMVEAFYRAGSLVFGGGHVVLPLLERAFVPTGWIGADAFLAGYGVAQAVPGPLFTFAAFVGAAQSLAPGGLVGAALALLAVFLPGILLMYGMLPFWEALRHQLVARAALQGVNAAVVGLLAAALFNPIWTSTVHTPADFAVALLAFAALVWWRVPAWLVVALTAAAGAVLTGI</sequence>
<keyword evidence="9" id="KW-1185">Reference proteome</keyword>
<feature type="transmembrane region" description="Helical" evidence="7">
    <location>
        <begin position="211"/>
        <end position="231"/>
    </location>
</feature>
<dbReference type="NCBIfam" id="TIGR00937">
    <property type="entry name" value="2A51"/>
    <property type="match status" value="1"/>
</dbReference>